<dbReference type="CDD" id="cd01129">
    <property type="entry name" value="PulE-GspE-like"/>
    <property type="match status" value="1"/>
</dbReference>
<dbReference type="SUPFAM" id="SSF52540">
    <property type="entry name" value="P-loop containing nucleoside triphosphate hydrolases"/>
    <property type="match status" value="1"/>
</dbReference>
<dbReference type="InterPro" id="IPR001482">
    <property type="entry name" value="T2SS/T4SS_dom"/>
</dbReference>
<keyword evidence="3" id="KW-0067">ATP-binding</keyword>
<dbReference type="GO" id="GO:0016887">
    <property type="term" value="F:ATP hydrolysis activity"/>
    <property type="evidence" value="ECO:0007669"/>
    <property type="project" value="TreeGrafter"/>
</dbReference>
<proteinExistence type="inferred from homology"/>
<dbReference type="STRING" id="1797529.A2570_01990"/>
<evidence type="ECO:0000259" key="4">
    <source>
        <dbReference type="Pfam" id="PF00437"/>
    </source>
</evidence>
<keyword evidence="2" id="KW-0547">Nucleotide-binding</keyword>
<reference evidence="5 6" key="1">
    <citation type="journal article" date="2016" name="Nat. Commun.">
        <title>Thousands of microbial genomes shed light on interconnected biogeochemical processes in an aquifer system.</title>
        <authorList>
            <person name="Anantharaman K."/>
            <person name="Brown C.T."/>
            <person name="Hug L.A."/>
            <person name="Sharon I."/>
            <person name="Castelle C.J."/>
            <person name="Probst A.J."/>
            <person name="Thomas B.C."/>
            <person name="Singh A."/>
            <person name="Wilkins M.J."/>
            <person name="Karaoz U."/>
            <person name="Brodie E.L."/>
            <person name="Williams K.H."/>
            <person name="Hubbard S.S."/>
            <person name="Banfield J.F."/>
        </authorList>
    </citation>
    <scope>NUCLEOTIDE SEQUENCE [LARGE SCALE GENOMIC DNA]</scope>
</reference>
<dbReference type="InterPro" id="IPR027417">
    <property type="entry name" value="P-loop_NTPase"/>
</dbReference>
<feature type="domain" description="Bacterial type II secretion system protein E" evidence="4">
    <location>
        <begin position="20"/>
        <end position="402"/>
    </location>
</feature>
<evidence type="ECO:0000313" key="6">
    <source>
        <dbReference type="Proteomes" id="UP000178570"/>
    </source>
</evidence>
<evidence type="ECO:0000313" key="5">
    <source>
        <dbReference type="EMBL" id="OGY40498.1"/>
    </source>
</evidence>
<evidence type="ECO:0000256" key="2">
    <source>
        <dbReference type="ARBA" id="ARBA00022741"/>
    </source>
</evidence>
<dbReference type="EMBL" id="MHHY01000007">
    <property type="protein sequence ID" value="OGY40498.1"/>
    <property type="molecule type" value="Genomic_DNA"/>
</dbReference>
<dbReference type="Gene3D" id="3.30.450.90">
    <property type="match status" value="1"/>
</dbReference>
<dbReference type="Proteomes" id="UP000178570">
    <property type="component" value="Unassembled WGS sequence"/>
</dbReference>
<protein>
    <recommendedName>
        <fullName evidence="4">Bacterial type II secretion system protein E domain-containing protein</fullName>
    </recommendedName>
</protein>
<dbReference type="FunFam" id="3.40.50.300:FF:000398">
    <property type="entry name" value="Type IV pilus assembly ATPase PilB"/>
    <property type="match status" value="1"/>
</dbReference>
<dbReference type="PANTHER" id="PTHR30258:SF1">
    <property type="entry name" value="PROTEIN TRANSPORT PROTEIN HOFB HOMOLOG"/>
    <property type="match status" value="1"/>
</dbReference>
<gene>
    <name evidence="5" type="ORF">A2570_01990</name>
</gene>
<dbReference type="PANTHER" id="PTHR30258">
    <property type="entry name" value="TYPE II SECRETION SYSTEM PROTEIN GSPE-RELATED"/>
    <property type="match status" value="1"/>
</dbReference>
<sequence>MGFDKTIVEKELAKPIREISIIRLVDLFLSFGYHIRASDIHIDPQEDSVKIRMRVDGVMQMAFSAPKSIQDEIISRIKVLSDLRIDEHLAPQDGRFKFALEGKKIKFDVRVSIVPTYYGENSVMRLLVEQGKGYTLEDLNLSVNDFEKIKRAIKKTYGMILVTGPTGSGKTTSLYTLLKVLNRPEVTIITVEDPIEYSLDGVNQIQVNATTNLTFANGLRSILRQDPNIIMVGEIRDQETANIAINAALTGHLILSTLHTNDSATALPRLLDMKVEPFLIASTVNIVIAQRLVRKICPDCKMKKAVTPSQIQAIKNYFDSEESLKHLYAGKGCQTCENSGYLGRVGIYEILEVTELVRSAIASRQSAAEIKKLAIQEGMTTIFADGIRKAKEGLTTVEEVLRVMQE</sequence>
<dbReference type="AlphaFoldDB" id="A0A1G1XKG5"/>
<dbReference type="GO" id="GO:0005886">
    <property type="term" value="C:plasma membrane"/>
    <property type="evidence" value="ECO:0007669"/>
    <property type="project" value="TreeGrafter"/>
</dbReference>
<comment type="caution">
    <text evidence="5">The sequence shown here is derived from an EMBL/GenBank/DDBJ whole genome shotgun (WGS) entry which is preliminary data.</text>
</comment>
<name>A0A1G1XKG5_9BACT</name>
<evidence type="ECO:0000256" key="1">
    <source>
        <dbReference type="ARBA" id="ARBA00006611"/>
    </source>
</evidence>
<dbReference type="Gene3D" id="3.40.50.300">
    <property type="entry name" value="P-loop containing nucleotide triphosphate hydrolases"/>
    <property type="match status" value="1"/>
</dbReference>
<comment type="similarity">
    <text evidence="1">Belongs to the GSP E family.</text>
</comment>
<organism evidence="5 6">
    <name type="scientific">Candidatus Brennerbacteria bacterium RIFOXYD1_FULL_41_16</name>
    <dbReference type="NCBI Taxonomy" id="1797529"/>
    <lineage>
        <taxon>Bacteria</taxon>
        <taxon>Candidatus Brenneribacteriota</taxon>
    </lineage>
</organism>
<dbReference type="GO" id="GO:0005524">
    <property type="term" value="F:ATP binding"/>
    <property type="evidence" value="ECO:0007669"/>
    <property type="project" value="UniProtKB-KW"/>
</dbReference>
<accession>A0A1G1XKG5</accession>
<evidence type="ECO:0000256" key="3">
    <source>
        <dbReference type="ARBA" id="ARBA00022840"/>
    </source>
</evidence>
<dbReference type="Pfam" id="PF00437">
    <property type="entry name" value="T2SSE"/>
    <property type="match status" value="1"/>
</dbReference>